<dbReference type="GO" id="GO:0006567">
    <property type="term" value="P:L-threonine catabolic process"/>
    <property type="evidence" value="ECO:0007669"/>
    <property type="project" value="UniProtKB-UniRule"/>
</dbReference>
<keyword evidence="11" id="KW-1185">Reference proteome</keyword>
<organism evidence="10 11">
    <name type="scientific">Kosmotoga olearia (strain ATCC BAA-1733 / DSM 21960 / TBF 19.5.1)</name>
    <dbReference type="NCBI Taxonomy" id="521045"/>
    <lineage>
        <taxon>Bacteria</taxon>
        <taxon>Thermotogati</taxon>
        <taxon>Thermotogota</taxon>
        <taxon>Thermotogae</taxon>
        <taxon>Kosmotogales</taxon>
        <taxon>Kosmotogaceae</taxon>
        <taxon>Kosmotoga</taxon>
    </lineage>
</organism>
<dbReference type="eggNOG" id="COG1063">
    <property type="taxonomic scope" value="Bacteria"/>
</dbReference>
<comment type="similarity">
    <text evidence="8">Belongs to the zinc-containing alcohol dehydrogenase family.</text>
</comment>
<dbReference type="Pfam" id="PF00107">
    <property type="entry name" value="ADH_zinc_N"/>
    <property type="match status" value="1"/>
</dbReference>
<dbReference type="SUPFAM" id="SSF50129">
    <property type="entry name" value="GroES-like"/>
    <property type="match status" value="1"/>
</dbReference>
<gene>
    <name evidence="10" type="ordered locus">Kole_2125</name>
</gene>
<dbReference type="InterPro" id="IPR004627">
    <property type="entry name" value="L-Threonine_3-DHase"/>
</dbReference>
<evidence type="ECO:0000256" key="5">
    <source>
        <dbReference type="ARBA" id="ARBA00023002"/>
    </source>
</evidence>
<dbReference type="SMART" id="SM00829">
    <property type="entry name" value="PKS_ER"/>
    <property type="match status" value="1"/>
</dbReference>
<dbReference type="STRING" id="521045.Kole_2125"/>
<dbReference type="EMBL" id="CP001634">
    <property type="protein sequence ID" value="ACR80802.1"/>
    <property type="molecule type" value="Genomic_DNA"/>
</dbReference>
<accession>C5CIA0</accession>
<dbReference type="InterPro" id="IPR011032">
    <property type="entry name" value="GroES-like_sf"/>
</dbReference>
<dbReference type="InterPro" id="IPR050129">
    <property type="entry name" value="Zn_alcohol_dh"/>
</dbReference>
<dbReference type="InterPro" id="IPR002328">
    <property type="entry name" value="ADH_Zn_CS"/>
</dbReference>
<sequence>MKKTMKAIVKETCGPGFSLKEVPVPEELGPNEVLVKVDKASICGTDVHIYEWNEWSQQRIKPPQIAGHEFTGEVIEVGENVSMVSVGDRVVSETHIPCMKCLQCKTGKMHICRDMEILGVDRDGVFAKYVKVPEIVLWKVDKGIPAEYASIMEPFGNAVHTALVTDLTGKNVLITGAGPIGVMAAAVAKASGAARVIVTELKDFRKSLAKKMGADVVLDPREIDVPSKVKELTEGNGVDVLLEMSGNVNALVQGLQSITNGGVVSLLGVFPGSISFDINSLIIFKGLTVFGITGRKMFETWQIATQLLKNNVVDLSPIVTHIVKMEDWEKGFEAMMSGSSGKVIIDISEGV</sequence>
<proteinExistence type="inferred from homology"/>
<evidence type="ECO:0000256" key="7">
    <source>
        <dbReference type="NCBIfam" id="TIGR00692"/>
    </source>
</evidence>
<feature type="domain" description="Enoyl reductase (ER)" evidence="9">
    <location>
        <begin position="14"/>
        <end position="345"/>
    </location>
</feature>
<dbReference type="KEGG" id="kol:Kole_2125"/>
<evidence type="ECO:0000256" key="2">
    <source>
        <dbReference type="ARBA" id="ARBA00022490"/>
    </source>
</evidence>
<dbReference type="Pfam" id="PF08240">
    <property type="entry name" value="ADH_N"/>
    <property type="match status" value="1"/>
</dbReference>
<dbReference type="EC" id="1.1.1.103" evidence="7"/>
<protein>
    <recommendedName>
        <fullName evidence="7">L-threonine 3-dehydrogenase</fullName>
        <ecNumber evidence="7">1.1.1.103</ecNumber>
    </recommendedName>
</protein>
<keyword evidence="4 8" id="KW-0862">Zinc</keyword>
<dbReference type="Gene3D" id="3.90.180.10">
    <property type="entry name" value="Medium-chain alcohol dehydrogenases, catalytic domain"/>
    <property type="match status" value="1"/>
</dbReference>
<dbReference type="GO" id="GO:0008270">
    <property type="term" value="F:zinc ion binding"/>
    <property type="evidence" value="ECO:0007669"/>
    <property type="project" value="InterPro"/>
</dbReference>
<evidence type="ECO:0000256" key="1">
    <source>
        <dbReference type="ARBA" id="ARBA00001947"/>
    </source>
</evidence>
<reference evidence="10 11" key="2">
    <citation type="journal article" date="2011" name="J. Bacteriol.">
        <title>Genome Sequence of Kosmotoga olearia Strain TBF 19.5.1, a Thermophilic Bacterium with a Wide Growth Temperature Range, Isolated from the Troll B Oil Platform in the North Sea.</title>
        <authorList>
            <person name="Swithers K.S."/>
            <person name="Dipippo J.L."/>
            <person name="Bruce D.C."/>
            <person name="Detter C."/>
            <person name="Tapia R."/>
            <person name="Han S."/>
            <person name="Goodwin L.A."/>
            <person name="Han J."/>
            <person name="Woyke T."/>
            <person name="Pitluck S."/>
            <person name="Pennacchio L."/>
            <person name="Nolan M."/>
            <person name="Mikhailova N."/>
            <person name="Land M.L."/>
            <person name="Nesbo C.L."/>
            <person name="Gogarten J.P."/>
            <person name="Noll K.M."/>
        </authorList>
    </citation>
    <scope>NUCLEOTIDE SEQUENCE [LARGE SCALE GENOMIC DNA]</scope>
    <source>
        <strain evidence="11">ATCC BAA-1733 / DSM 21960 / TBF 19.5.1</strain>
    </source>
</reference>
<dbReference type="PANTHER" id="PTHR43401">
    <property type="entry name" value="L-THREONINE 3-DEHYDROGENASE"/>
    <property type="match status" value="1"/>
</dbReference>
<keyword evidence="6" id="KW-0520">NAD</keyword>
<keyword evidence="3 8" id="KW-0479">Metal-binding</keyword>
<dbReference type="NCBIfam" id="TIGR00692">
    <property type="entry name" value="tdh"/>
    <property type="match status" value="1"/>
</dbReference>
<dbReference type="InterPro" id="IPR013149">
    <property type="entry name" value="ADH-like_C"/>
</dbReference>
<dbReference type="PANTHER" id="PTHR43401:SF2">
    <property type="entry name" value="L-THREONINE 3-DEHYDROGENASE"/>
    <property type="match status" value="1"/>
</dbReference>
<dbReference type="GO" id="GO:0008743">
    <property type="term" value="F:L-threonine 3-dehydrogenase activity"/>
    <property type="evidence" value="ECO:0007669"/>
    <property type="project" value="UniProtKB-UniRule"/>
</dbReference>
<dbReference type="Gene3D" id="3.40.50.720">
    <property type="entry name" value="NAD(P)-binding Rossmann-like Domain"/>
    <property type="match status" value="1"/>
</dbReference>
<dbReference type="InterPro" id="IPR020843">
    <property type="entry name" value="ER"/>
</dbReference>
<reference evidence="10 11" key="1">
    <citation type="submission" date="2009-06" db="EMBL/GenBank/DDBJ databases">
        <title>Complete sequence of Thermotogales bacterium TBF 19.5.1.</title>
        <authorList>
            <consortium name="US DOE Joint Genome Institute"/>
            <person name="Lucas S."/>
            <person name="Copeland A."/>
            <person name="Lapidus A."/>
            <person name="Glavina del Rio T."/>
            <person name="Tice H."/>
            <person name="Bruce D."/>
            <person name="Goodwin L."/>
            <person name="Pitluck S."/>
            <person name="Chertkov O."/>
            <person name="Brettin T."/>
            <person name="Detter J.C."/>
            <person name="Han C."/>
            <person name="Schmutz J."/>
            <person name="Larimer F."/>
            <person name="Land M."/>
            <person name="Hauser L."/>
            <person name="Kyrpides N."/>
            <person name="Ovchinnikova G."/>
            <person name="Noll K."/>
        </authorList>
    </citation>
    <scope>NUCLEOTIDE SEQUENCE [LARGE SCALE GENOMIC DNA]</scope>
    <source>
        <strain evidence="11">ATCC BAA-1733 / DSM 21960 / TBF 19.5.1</strain>
    </source>
</reference>
<dbReference type="HOGENOM" id="CLU_026673_11_0_0"/>
<dbReference type="InterPro" id="IPR013154">
    <property type="entry name" value="ADH-like_N"/>
</dbReference>
<name>C5CIA0_KOSOT</name>
<comment type="cofactor">
    <cofactor evidence="1 8">
        <name>Zn(2+)</name>
        <dbReference type="ChEBI" id="CHEBI:29105"/>
    </cofactor>
</comment>
<evidence type="ECO:0000256" key="4">
    <source>
        <dbReference type="ARBA" id="ARBA00022833"/>
    </source>
</evidence>
<keyword evidence="5" id="KW-0560">Oxidoreductase</keyword>
<evidence type="ECO:0000259" key="9">
    <source>
        <dbReference type="SMART" id="SM00829"/>
    </source>
</evidence>
<dbReference type="InterPro" id="IPR036291">
    <property type="entry name" value="NAD(P)-bd_dom_sf"/>
</dbReference>
<evidence type="ECO:0000256" key="6">
    <source>
        <dbReference type="ARBA" id="ARBA00023027"/>
    </source>
</evidence>
<keyword evidence="2" id="KW-0963">Cytoplasm</keyword>
<dbReference type="Proteomes" id="UP000002382">
    <property type="component" value="Chromosome"/>
</dbReference>
<dbReference type="SUPFAM" id="SSF51735">
    <property type="entry name" value="NAD(P)-binding Rossmann-fold domains"/>
    <property type="match status" value="1"/>
</dbReference>
<dbReference type="PROSITE" id="PS00059">
    <property type="entry name" value="ADH_ZINC"/>
    <property type="match status" value="1"/>
</dbReference>
<evidence type="ECO:0000256" key="3">
    <source>
        <dbReference type="ARBA" id="ARBA00022723"/>
    </source>
</evidence>
<evidence type="ECO:0000256" key="8">
    <source>
        <dbReference type="RuleBase" id="RU361277"/>
    </source>
</evidence>
<evidence type="ECO:0000313" key="10">
    <source>
        <dbReference type="EMBL" id="ACR80802.1"/>
    </source>
</evidence>
<dbReference type="NCBIfam" id="NF003808">
    <property type="entry name" value="PRK05396.1"/>
    <property type="match status" value="1"/>
</dbReference>
<evidence type="ECO:0000313" key="11">
    <source>
        <dbReference type="Proteomes" id="UP000002382"/>
    </source>
</evidence>
<dbReference type="AlphaFoldDB" id="C5CIA0"/>
<dbReference type="CDD" id="cd05281">
    <property type="entry name" value="TDH"/>
    <property type="match status" value="1"/>
</dbReference>